<dbReference type="PANTHER" id="PTHR33384:SF17">
    <property type="entry name" value="VQ DOMAIN-CONTAINING PROTEIN"/>
    <property type="match status" value="1"/>
</dbReference>
<accession>A0AA86VDL3</accession>
<keyword evidence="2" id="KW-1185">Reference proteome</keyword>
<organism evidence="1 2">
    <name type="scientific">Sphenostylis stenocarpa</name>
    <dbReference type="NCBI Taxonomy" id="92480"/>
    <lineage>
        <taxon>Eukaryota</taxon>
        <taxon>Viridiplantae</taxon>
        <taxon>Streptophyta</taxon>
        <taxon>Embryophyta</taxon>
        <taxon>Tracheophyta</taxon>
        <taxon>Spermatophyta</taxon>
        <taxon>Magnoliopsida</taxon>
        <taxon>eudicotyledons</taxon>
        <taxon>Gunneridae</taxon>
        <taxon>Pentapetalae</taxon>
        <taxon>rosids</taxon>
        <taxon>fabids</taxon>
        <taxon>Fabales</taxon>
        <taxon>Fabaceae</taxon>
        <taxon>Papilionoideae</taxon>
        <taxon>50 kb inversion clade</taxon>
        <taxon>NPAAA clade</taxon>
        <taxon>indigoferoid/millettioid clade</taxon>
        <taxon>Phaseoleae</taxon>
        <taxon>Sphenostylis</taxon>
    </lineage>
</organism>
<evidence type="ECO:0000313" key="2">
    <source>
        <dbReference type="Proteomes" id="UP001189624"/>
    </source>
</evidence>
<reference evidence="1" key="1">
    <citation type="submission" date="2023-10" db="EMBL/GenBank/DDBJ databases">
        <authorList>
            <person name="Domelevo Entfellner J.-B."/>
        </authorList>
    </citation>
    <scope>NUCLEOTIDE SEQUENCE</scope>
</reference>
<dbReference type="Gramene" id="rna-AYBTSS11_LOCUS10763">
    <property type="protein sequence ID" value="CAJ1942293.1"/>
    <property type="gene ID" value="gene-AYBTSS11_LOCUS10763"/>
</dbReference>
<gene>
    <name evidence="1" type="ORF">AYBTSS11_LOCUS10763</name>
</gene>
<sequence>MHHQVVKSNLVDIGTERTRVGSQPLCPKPRKLSPTLPEFIKPIKCTKHSQSNINDGGGILNMISEKNADGREFLCNECLPCCYCGSPPRRTENPLVHDVEFLHQVEEELKMKARWWDPLTWASHFHIIKLTHSLTHSIHTHPQSHQNRHCFNSRSQSHHAKIFSHSATPNPRLHRARDLCFPFPHFMRPFSGEG</sequence>
<dbReference type="Proteomes" id="UP001189624">
    <property type="component" value="Chromosome 3"/>
</dbReference>
<name>A0AA86VDL3_9FABA</name>
<evidence type="ECO:0000313" key="1">
    <source>
        <dbReference type="EMBL" id="CAJ1942293.1"/>
    </source>
</evidence>
<dbReference type="AlphaFoldDB" id="A0AA86VDL3"/>
<dbReference type="EMBL" id="OY731400">
    <property type="protein sequence ID" value="CAJ1942293.1"/>
    <property type="molecule type" value="Genomic_DNA"/>
</dbReference>
<proteinExistence type="predicted"/>
<dbReference type="PANTHER" id="PTHR33384">
    <property type="entry name" value="EXPRESSED PROTEIN"/>
    <property type="match status" value="1"/>
</dbReference>
<protein>
    <submittedName>
        <fullName evidence="1">Uncharacterized protein</fullName>
    </submittedName>
</protein>